<keyword evidence="1" id="KW-1185">Reference proteome</keyword>
<name>A0A0M3IW81_ASCLU</name>
<evidence type="ECO:0000313" key="2">
    <source>
        <dbReference type="WBParaSite" id="ALUE_0002300901-mRNA-1"/>
    </source>
</evidence>
<reference evidence="2" key="1">
    <citation type="submission" date="2017-02" db="UniProtKB">
        <authorList>
            <consortium name="WormBaseParasite"/>
        </authorList>
    </citation>
    <scope>IDENTIFICATION</scope>
</reference>
<proteinExistence type="predicted"/>
<dbReference type="WBParaSite" id="ALUE_0002300901-mRNA-1">
    <property type="protein sequence ID" value="ALUE_0002300901-mRNA-1"/>
    <property type="gene ID" value="ALUE_0002300901"/>
</dbReference>
<accession>A0A0M3IW81</accession>
<sequence>MVLLCDEQMAERFIRSPNGRCFIPSNTPIPRQALQGLDMLFEGCSLDTDDVDPCPPNILQPVPLSTIINMYWTVHGKVSGIISDSS</sequence>
<protein>
    <submittedName>
        <fullName evidence="2">DUF1996 domain-containing protein</fullName>
    </submittedName>
</protein>
<dbReference type="AlphaFoldDB" id="A0A0M3IW81"/>
<evidence type="ECO:0000313" key="1">
    <source>
        <dbReference type="Proteomes" id="UP000036681"/>
    </source>
</evidence>
<organism evidence="1 2">
    <name type="scientific">Ascaris lumbricoides</name>
    <name type="common">Giant roundworm</name>
    <dbReference type="NCBI Taxonomy" id="6252"/>
    <lineage>
        <taxon>Eukaryota</taxon>
        <taxon>Metazoa</taxon>
        <taxon>Ecdysozoa</taxon>
        <taxon>Nematoda</taxon>
        <taxon>Chromadorea</taxon>
        <taxon>Rhabditida</taxon>
        <taxon>Spirurina</taxon>
        <taxon>Ascaridomorpha</taxon>
        <taxon>Ascaridoidea</taxon>
        <taxon>Ascarididae</taxon>
        <taxon>Ascaris</taxon>
    </lineage>
</organism>
<dbReference type="Proteomes" id="UP000036681">
    <property type="component" value="Unplaced"/>
</dbReference>